<dbReference type="AlphaFoldDB" id="A0A9W8GHX4"/>
<accession>A0A9W8GHX4</accession>
<evidence type="ECO:0000313" key="1">
    <source>
        <dbReference type="EMBL" id="KAJ2685832.1"/>
    </source>
</evidence>
<keyword evidence="2" id="KW-1185">Reference proteome</keyword>
<proteinExistence type="predicted"/>
<sequence>MESRLSPFQALPMLVVYKIVEYLEGRSRSSFSLDIGAHNKGKEALTPLLSVSERWCAAALASICDNCLLGFDYSCKAVEVSFPAWPASAPYSQYRKTHLAKRVIVSATLWKEMCDGTFCDVITRSQYENMLFPSANTLILNLSKTAAQPTPLVTSPGVSLLPAPPVAPVVPAAVSNEEKVASFARALLRLTPAMTDVAVSFNSLNNTDPNSPQLYSALVSELCRGGVRGLQVCSEIKATIVAIDLRCVSGLVSIKQEPGMDSASFAQLAYRNASTLKHLAIEVATEADWHSLIYGGTEAPVVYANLAWLELRIKQVPYTETWAAIEEPVSFPVLSMLDVCGGYPFDDDLLFRGNGATLRTLNLPFGAMARDILARFNVFKRCDSIQMSSIRLGPASAEDNAFIAQRATELIGKQMHLILGTTASLTLSDNTSGLALTDAIYAVPSTSALRSLVYTNLVFDLTHIIHIIAALPSLVSFTCKVRGLSSNIGDIPANERPEALRSAYYPLSKTFGELHVPHAAASSADKVAIVAMQLAVLCPKFAYVDLPPKLRNAFSREVAWASCNYSFEPYASSIRRLIYRDLDG</sequence>
<evidence type="ECO:0000313" key="2">
    <source>
        <dbReference type="Proteomes" id="UP001151516"/>
    </source>
</evidence>
<name>A0A9W8GHX4_9FUNG</name>
<organism evidence="1 2">
    <name type="scientific">Coemansia spiralis</name>
    <dbReference type="NCBI Taxonomy" id="417178"/>
    <lineage>
        <taxon>Eukaryota</taxon>
        <taxon>Fungi</taxon>
        <taxon>Fungi incertae sedis</taxon>
        <taxon>Zoopagomycota</taxon>
        <taxon>Kickxellomycotina</taxon>
        <taxon>Kickxellomycetes</taxon>
        <taxon>Kickxellales</taxon>
        <taxon>Kickxellaceae</taxon>
        <taxon>Coemansia</taxon>
    </lineage>
</organism>
<dbReference type="OrthoDB" id="5516288at2759"/>
<gene>
    <name evidence="1" type="ORF">IWW39_004036</name>
</gene>
<dbReference type="EMBL" id="JANBTX010000133">
    <property type="protein sequence ID" value="KAJ2685832.1"/>
    <property type="molecule type" value="Genomic_DNA"/>
</dbReference>
<comment type="caution">
    <text evidence="1">The sequence shown here is derived from an EMBL/GenBank/DDBJ whole genome shotgun (WGS) entry which is preliminary data.</text>
</comment>
<protein>
    <submittedName>
        <fullName evidence="1">Uncharacterized protein</fullName>
    </submittedName>
</protein>
<reference evidence="1" key="1">
    <citation type="submission" date="2022-07" db="EMBL/GenBank/DDBJ databases">
        <title>Phylogenomic reconstructions and comparative analyses of Kickxellomycotina fungi.</title>
        <authorList>
            <person name="Reynolds N.K."/>
            <person name="Stajich J.E."/>
            <person name="Barry K."/>
            <person name="Grigoriev I.V."/>
            <person name="Crous P."/>
            <person name="Smith M.E."/>
        </authorList>
    </citation>
    <scope>NUCLEOTIDE SEQUENCE</scope>
    <source>
        <strain evidence="1">CBS 109367</strain>
    </source>
</reference>
<dbReference type="Proteomes" id="UP001151516">
    <property type="component" value="Unassembled WGS sequence"/>
</dbReference>